<dbReference type="PRINTS" id="PR00207">
    <property type="entry name" value="FLAGELLIN"/>
</dbReference>
<dbReference type="AlphaFoldDB" id="A0A268ETG8"/>
<dbReference type="Proteomes" id="UP000215596">
    <property type="component" value="Unassembled WGS sequence"/>
</dbReference>
<comment type="subcellular location">
    <subcellularLocation>
        <location evidence="4">Secreted</location>
    </subcellularLocation>
    <subcellularLocation>
        <location evidence="4">Bacterial flagellum</location>
    </subcellularLocation>
</comment>
<proteinExistence type="inferred from homology"/>
<dbReference type="OrthoDB" id="9796789at2"/>
<dbReference type="RefSeq" id="WP_095265447.1">
    <property type="nucleotide sequence ID" value="NZ_NPBY01000038.1"/>
</dbReference>
<dbReference type="Gene3D" id="3.30.70.2120">
    <property type="match status" value="1"/>
</dbReference>
<dbReference type="PANTHER" id="PTHR42792">
    <property type="entry name" value="FLAGELLIN"/>
    <property type="match status" value="1"/>
</dbReference>
<feature type="domain" description="Flagellin C-terminal" evidence="6">
    <location>
        <begin position="512"/>
        <end position="596"/>
    </location>
</feature>
<keyword evidence="7" id="KW-0966">Cell projection</keyword>
<dbReference type="PANTHER" id="PTHR42792:SF2">
    <property type="entry name" value="FLAGELLIN"/>
    <property type="match status" value="1"/>
</dbReference>
<dbReference type="InterPro" id="IPR001029">
    <property type="entry name" value="Flagellin_N"/>
</dbReference>
<dbReference type="Gene3D" id="6.10.10.10">
    <property type="entry name" value="Flagellar export chaperone, C-terminal domain"/>
    <property type="match status" value="1"/>
</dbReference>
<keyword evidence="7" id="KW-0282">Flagellum</keyword>
<evidence type="ECO:0000256" key="1">
    <source>
        <dbReference type="ARBA" id="ARBA00005709"/>
    </source>
</evidence>
<reference evidence="7 8" key="1">
    <citation type="submission" date="2017-07" db="EMBL/GenBank/DDBJ databases">
        <title>Isolation and whole genome analysis of endospore-forming bacteria from heroin.</title>
        <authorList>
            <person name="Kalinowski J."/>
            <person name="Ahrens B."/>
            <person name="Al-Dilaimi A."/>
            <person name="Winkler A."/>
            <person name="Wibberg D."/>
            <person name="Schleenbecker U."/>
            <person name="Ruckert C."/>
            <person name="Wolfel R."/>
            <person name="Grass G."/>
        </authorList>
    </citation>
    <scope>NUCLEOTIDE SEQUENCE [LARGE SCALE GENOMIC DNA]</scope>
    <source>
        <strain evidence="7 8">7537-G1</strain>
    </source>
</reference>
<dbReference type="SUPFAM" id="SSF64518">
    <property type="entry name" value="Phase 1 flagellin"/>
    <property type="match status" value="1"/>
</dbReference>
<dbReference type="InterPro" id="IPR046358">
    <property type="entry name" value="Flagellin_C"/>
</dbReference>
<dbReference type="GO" id="GO:0005198">
    <property type="term" value="F:structural molecule activity"/>
    <property type="evidence" value="ECO:0007669"/>
    <property type="project" value="UniProtKB-UniRule"/>
</dbReference>
<name>A0A268ETG8_9BACL</name>
<protein>
    <recommendedName>
        <fullName evidence="2 4">Flagellin</fullName>
    </recommendedName>
</protein>
<keyword evidence="7" id="KW-0969">Cilium</keyword>
<evidence type="ECO:0000259" key="5">
    <source>
        <dbReference type="Pfam" id="PF00669"/>
    </source>
</evidence>
<accession>A0A268ETG8</accession>
<evidence type="ECO:0000256" key="3">
    <source>
        <dbReference type="ARBA" id="ARBA00023143"/>
    </source>
</evidence>
<feature type="domain" description="Flagellin N-terminal" evidence="5">
    <location>
        <begin position="3"/>
        <end position="137"/>
    </location>
</feature>
<evidence type="ECO:0000256" key="2">
    <source>
        <dbReference type="ARBA" id="ARBA00020110"/>
    </source>
</evidence>
<evidence type="ECO:0000259" key="6">
    <source>
        <dbReference type="Pfam" id="PF00700"/>
    </source>
</evidence>
<dbReference type="Pfam" id="PF00700">
    <property type="entry name" value="Flagellin_C"/>
    <property type="match status" value="1"/>
</dbReference>
<dbReference type="Pfam" id="PF00669">
    <property type="entry name" value="Flagellin_N"/>
    <property type="match status" value="1"/>
</dbReference>
<dbReference type="GO" id="GO:0005576">
    <property type="term" value="C:extracellular region"/>
    <property type="evidence" value="ECO:0007669"/>
    <property type="project" value="UniProtKB-SubCell"/>
</dbReference>
<keyword evidence="3 4" id="KW-0975">Bacterial flagellum</keyword>
<sequence length="598" mass="65447">MRISHNLPALNTLHRLNQNHRSTSNSLAKLSSGRRINKAADDAAGLAISEKMRSQIRGLNQAERNIQDGISLIQTAEGGLQEITDIIKRQRELIVRGLNDTLTDNDRQKIDQELRQLTEEINSISEKTQFNTIGLLSVDHVIFADRSSSNIDVSVSNPSPATSVQTIVEYKPKGTLPEERHLVRSTDTTDTNHSYSNTNSTASIVLPDGREGYNERNVDILTTTKTDTNVSVYETLTPTDDPEFEKNQIIYSVGRNDTIFGPKGFGNAYGSLLEYIEVNGNSRELIYTSRSNPGTVPAWDFMRFPNTDISITRYRTVTADNSMEITYVITNGDSSDANIKLQNMVNPPSNSTITDGGGNPIASGTQITTPPSTFHMTGTDANADIIFNDALGLPPTEISVDNPTSGQPRINFDWDLSVPQGGSITLGFHYGPFSLNVDVFERTRETVVTQQIETTVLTDITDIDYTTKTLDIQAGANEGEVISIPLFNVSSQKLGIADLGVSPPAIPEKALAQADGAIERILNYRGLYGAMQNRLEHTMNNVGNVALNMTAAESRIRDADMAKEMTSLTKTNLLTQSAQAMLAQANQHPQAVLQLLKS</sequence>
<keyword evidence="4" id="KW-0964">Secreted</keyword>
<comment type="function">
    <text evidence="4">Flagellin is the subunit protein which polymerizes to form the filaments of bacterial flagella.</text>
</comment>
<gene>
    <name evidence="7" type="ORF">CHH67_12090</name>
</gene>
<dbReference type="Gene3D" id="1.20.1330.10">
    <property type="entry name" value="f41 fragment of flagellin, N-terminal domain"/>
    <property type="match status" value="2"/>
</dbReference>
<comment type="caution">
    <text evidence="7">The sequence shown here is derived from an EMBL/GenBank/DDBJ whole genome shotgun (WGS) entry which is preliminary data.</text>
</comment>
<dbReference type="InterPro" id="IPR001492">
    <property type="entry name" value="Flagellin"/>
</dbReference>
<dbReference type="GO" id="GO:0009288">
    <property type="term" value="C:bacterial-type flagellum"/>
    <property type="evidence" value="ECO:0007669"/>
    <property type="project" value="UniProtKB-SubCell"/>
</dbReference>
<evidence type="ECO:0000313" key="7">
    <source>
        <dbReference type="EMBL" id="PAD76364.1"/>
    </source>
</evidence>
<dbReference type="InterPro" id="IPR042187">
    <property type="entry name" value="Flagellin_C_sub2"/>
</dbReference>
<dbReference type="EMBL" id="NPBY01000038">
    <property type="protein sequence ID" value="PAD76364.1"/>
    <property type="molecule type" value="Genomic_DNA"/>
</dbReference>
<evidence type="ECO:0000313" key="8">
    <source>
        <dbReference type="Proteomes" id="UP000215596"/>
    </source>
</evidence>
<comment type="similarity">
    <text evidence="1 4">Belongs to the bacterial flagellin family.</text>
</comment>
<evidence type="ECO:0000256" key="4">
    <source>
        <dbReference type="RuleBase" id="RU362073"/>
    </source>
</evidence>
<organism evidence="7 8">
    <name type="scientific">Paenibacillus campinasensis</name>
    <dbReference type="NCBI Taxonomy" id="66347"/>
    <lineage>
        <taxon>Bacteria</taxon>
        <taxon>Bacillati</taxon>
        <taxon>Bacillota</taxon>
        <taxon>Bacilli</taxon>
        <taxon>Bacillales</taxon>
        <taxon>Paenibacillaceae</taxon>
        <taxon>Paenibacillus</taxon>
    </lineage>
</organism>